<dbReference type="Gene3D" id="3.30.1240.10">
    <property type="match status" value="1"/>
</dbReference>
<evidence type="ECO:0000313" key="1">
    <source>
        <dbReference type="EMBL" id="NMF01572.1"/>
    </source>
</evidence>
<dbReference type="PANTHER" id="PTHR10000:SF8">
    <property type="entry name" value="HAD SUPERFAMILY HYDROLASE-LIKE, TYPE 3"/>
    <property type="match status" value="1"/>
</dbReference>
<dbReference type="SFLD" id="SFLDG01144">
    <property type="entry name" value="C2.B.4:_PGP_Like"/>
    <property type="match status" value="1"/>
</dbReference>
<dbReference type="OrthoDB" id="9790031at2"/>
<dbReference type="InterPro" id="IPR006379">
    <property type="entry name" value="HAD-SF_hydro_IIB"/>
</dbReference>
<dbReference type="InterPro" id="IPR023214">
    <property type="entry name" value="HAD_sf"/>
</dbReference>
<gene>
    <name evidence="1" type="ORF">HF838_25680</name>
</gene>
<dbReference type="AlphaFoldDB" id="A0A848D2S6"/>
<proteinExistence type="predicted"/>
<keyword evidence="1" id="KW-0378">Hydrolase</keyword>
<dbReference type="EMBL" id="JABAGO010000111">
    <property type="protein sequence ID" value="NMF01572.1"/>
    <property type="molecule type" value="Genomic_DNA"/>
</dbReference>
<dbReference type="GO" id="GO:0000287">
    <property type="term" value="F:magnesium ion binding"/>
    <property type="evidence" value="ECO:0007669"/>
    <property type="project" value="TreeGrafter"/>
</dbReference>
<accession>A0A848D2S6</accession>
<dbReference type="PROSITE" id="PS01229">
    <property type="entry name" value="COF_2"/>
    <property type="match status" value="1"/>
</dbReference>
<dbReference type="SUPFAM" id="SSF56784">
    <property type="entry name" value="HAD-like"/>
    <property type="match status" value="1"/>
</dbReference>
<dbReference type="Gene3D" id="3.40.50.1000">
    <property type="entry name" value="HAD superfamily/HAD-like"/>
    <property type="match status" value="1"/>
</dbReference>
<dbReference type="Proteomes" id="UP000561326">
    <property type="component" value="Unassembled WGS sequence"/>
</dbReference>
<dbReference type="SFLD" id="SFLDG01140">
    <property type="entry name" value="C2.B:_Phosphomannomutase_and_P"/>
    <property type="match status" value="1"/>
</dbReference>
<reference evidence="1 2" key="1">
    <citation type="submission" date="2020-04" db="EMBL/GenBank/DDBJ databases">
        <authorList>
            <person name="Hitch T.C.A."/>
            <person name="Wylensek D."/>
            <person name="Clavel T."/>
        </authorList>
    </citation>
    <scope>NUCLEOTIDE SEQUENCE [LARGE SCALE GENOMIC DNA]</scope>
    <source>
        <strain evidence="1 2">WB01_D5_05</strain>
    </source>
</reference>
<dbReference type="NCBIfam" id="TIGR00099">
    <property type="entry name" value="Cof-subfamily"/>
    <property type="match status" value="1"/>
</dbReference>
<evidence type="ECO:0000313" key="2">
    <source>
        <dbReference type="Proteomes" id="UP000561326"/>
    </source>
</evidence>
<dbReference type="Pfam" id="PF08282">
    <property type="entry name" value="Hydrolase_3"/>
    <property type="match status" value="1"/>
</dbReference>
<dbReference type="PANTHER" id="PTHR10000">
    <property type="entry name" value="PHOSPHOSERINE PHOSPHATASE"/>
    <property type="match status" value="1"/>
</dbReference>
<dbReference type="GO" id="GO:0016791">
    <property type="term" value="F:phosphatase activity"/>
    <property type="evidence" value="ECO:0007669"/>
    <property type="project" value="TreeGrafter"/>
</dbReference>
<protein>
    <submittedName>
        <fullName evidence="1">Cof-type HAD-IIB family hydrolase</fullName>
    </submittedName>
</protein>
<name>A0A848D2S6_ANEAE</name>
<comment type="caution">
    <text evidence="1">The sequence shown here is derived from an EMBL/GenBank/DDBJ whole genome shotgun (WGS) entry which is preliminary data.</text>
</comment>
<organism evidence="1 2">
    <name type="scientific">Aneurinibacillus aneurinilyticus</name>
    <name type="common">Bacillus aneurinolyticus</name>
    <dbReference type="NCBI Taxonomy" id="1391"/>
    <lineage>
        <taxon>Bacteria</taxon>
        <taxon>Bacillati</taxon>
        <taxon>Bacillota</taxon>
        <taxon>Bacilli</taxon>
        <taxon>Bacillales</taxon>
        <taxon>Paenibacillaceae</taxon>
        <taxon>Aneurinibacillus group</taxon>
        <taxon>Aneurinibacillus</taxon>
    </lineage>
</organism>
<sequence>MYRMIAIDMDDTLLTDDLTITPGTSDAIKQAIEAGVVVTLATGRMFPSALPFASQLELNVPLVTYQGAIVKDTKGETVMYERLVTPDISRRVIDIARTKNIHLQVYQDDILYSPEDNDKIRQYVKIAGVPYTVESDLHRLAERDCIKLLYFDEPKVLDELAEELRAEFGETAHITKSKPYFLEVMHPEANKGSAVLHFAKTLGIDRSEIIGIGDSYNDLDLIETAGLGVAMGNAPEAIKQIADYITFSNNEEGVRHVIEKFVLQKESNIKC</sequence>
<dbReference type="NCBIfam" id="TIGR01484">
    <property type="entry name" value="HAD-SF-IIB"/>
    <property type="match status" value="1"/>
</dbReference>
<dbReference type="GeneID" id="92838634"/>
<dbReference type="InterPro" id="IPR036412">
    <property type="entry name" value="HAD-like_sf"/>
</dbReference>
<dbReference type="GO" id="GO:0005829">
    <property type="term" value="C:cytosol"/>
    <property type="evidence" value="ECO:0007669"/>
    <property type="project" value="TreeGrafter"/>
</dbReference>
<dbReference type="SFLD" id="SFLDS00003">
    <property type="entry name" value="Haloacid_Dehalogenase"/>
    <property type="match status" value="1"/>
</dbReference>
<dbReference type="InterPro" id="IPR000150">
    <property type="entry name" value="Cof"/>
</dbReference>
<dbReference type="CDD" id="cd07516">
    <property type="entry name" value="HAD_Pase"/>
    <property type="match status" value="1"/>
</dbReference>
<dbReference type="RefSeq" id="WP_040302103.1">
    <property type="nucleotide sequence ID" value="NZ_CABKST010000105.1"/>
</dbReference>